<dbReference type="InterPro" id="IPR006089">
    <property type="entry name" value="Acyl-CoA_DH_CS"/>
</dbReference>
<gene>
    <name evidence="9" type="ORF">A6A03_03090</name>
</gene>
<dbReference type="Gene3D" id="2.40.110.10">
    <property type="entry name" value="Butyryl-CoA Dehydrogenase, subunit A, domain 2"/>
    <property type="match status" value="1"/>
</dbReference>
<dbReference type="Gene3D" id="1.10.540.10">
    <property type="entry name" value="Acyl-CoA dehydrogenase/oxidase, N-terminal domain"/>
    <property type="match status" value="1"/>
</dbReference>
<evidence type="ECO:0000313" key="10">
    <source>
        <dbReference type="Proteomes" id="UP000078287"/>
    </source>
</evidence>
<evidence type="ECO:0000256" key="5">
    <source>
        <dbReference type="RuleBase" id="RU362125"/>
    </source>
</evidence>
<dbReference type="AlphaFoldDB" id="A0A178M7X1"/>
<dbReference type="PROSITE" id="PS00073">
    <property type="entry name" value="ACYL_COA_DH_2"/>
    <property type="match status" value="1"/>
</dbReference>
<dbReference type="Pfam" id="PF02771">
    <property type="entry name" value="Acyl-CoA_dh_N"/>
    <property type="match status" value="1"/>
</dbReference>
<dbReference type="GO" id="GO:0003995">
    <property type="term" value="F:acyl-CoA dehydrogenase activity"/>
    <property type="evidence" value="ECO:0007669"/>
    <property type="project" value="InterPro"/>
</dbReference>
<evidence type="ECO:0000259" key="7">
    <source>
        <dbReference type="Pfam" id="PF02770"/>
    </source>
</evidence>
<dbReference type="Pfam" id="PF00441">
    <property type="entry name" value="Acyl-CoA_dh_1"/>
    <property type="match status" value="1"/>
</dbReference>
<accession>A0A178M7X1</accession>
<proteinExistence type="inferred from homology"/>
<feature type="domain" description="Acyl-CoA dehydrogenase/oxidase N-terminal" evidence="8">
    <location>
        <begin position="19"/>
        <end position="129"/>
    </location>
</feature>
<feature type="domain" description="Acyl-CoA oxidase/dehydrogenase middle" evidence="7">
    <location>
        <begin position="134"/>
        <end position="226"/>
    </location>
</feature>
<dbReference type="InterPro" id="IPR045008">
    <property type="entry name" value="ACX4-like"/>
</dbReference>
<keyword evidence="10" id="KW-1185">Reference proteome</keyword>
<protein>
    <submittedName>
        <fullName evidence="9">Acyl-CoA dehydrogenase</fullName>
    </submittedName>
</protein>
<evidence type="ECO:0000256" key="1">
    <source>
        <dbReference type="ARBA" id="ARBA00001974"/>
    </source>
</evidence>
<evidence type="ECO:0000313" key="9">
    <source>
        <dbReference type="EMBL" id="OAN44148.1"/>
    </source>
</evidence>
<dbReference type="Proteomes" id="UP000078287">
    <property type="component" value="Unassembled WGS sequence"/>
</dbReference>
<dbReference type="SMR" id="A0A178M7X1"/>
<sequence length="394" mass="43132">MTIASERGIDIFHFDDLLTPRERALRDKVRAFCNEHVLPIINDYWERAEFPFELIPRIAELGIVGGTIQGYGCPGFTSVEVGLIAAELARGDGSVGTFVGVTSGLAMGAIAACGSEEQKQRWLPAMARLEKIGAFALTEPHVGSDAAHIRTTAKRVDGGYLLNGEKRWIGNATFADVIVVWAKDEETGRIGGFLVEKGTPGYQATKIEGKIAKRSVINADIKLDNVFVPEANRLPLARSFRDTANILKNTRYGVAWEAVGHAQAAYELALDYTLQREQFGRPIAGFQLVQQKLVQMLGDLTAIQLMAWRLSKLRDEDESQITEGMASLAKQYCAGKARQIVALGREVLGGNGILLDRHIARHFADIEAVYTYEGTNEINTLVVGREITGIAAFV</sequence>
<keyword evidence="5" id="KW-0560">Oxidoreductase</keyword>
<comment type="cofactor">
    <cofactor evidence="1 5">
        <name>FAD</name>
        <dbReference type="ChEBI" id="CHEBI:57692"/>
    </cofactor>
</comment>
<comment type="caution">
    <text evidence="9">The sequence shown here is derived from an EMBL/GenBank/DDBJ whole genome shotgun (WGS) entry which is preliminary data.</text>
</comment>
<comment type="similarity">
    <text evidence="2 5">Belongs to the acyl-CoA dehydrogenase family.</text>
</comment>
<dbReference type="FunFam" id="2.40.110.10:FF:000013">
    <property type="entry name" value="Acyl-coenzyme A oxidase 4 peroxisomal"/>
    <property type="match status" value="1"/>
</dbReference>
<dbReference type="InterPro" id="IPR046373">
    <property type="entry name" value="Acyl-CoA_Oxase/DH_mid-dom_sf"/>
</dbReference>
<dbReference type="STRING" id="1707952.A6A03_03090"/>
<dbReference type="InterPro" id="IPR006091">
    <property type="entry name" value="Acyl-CoA_Oxase/DH_mid-dom"/>
</dbReference>
<dbReference type="Gene3D" id="1.20.140.10">
    <property type="entry name" value="Butyryl-CoA Dehydrogenase, subunit A, domain 3"/>
    <property type="match status" value="1"/>
</dbReference>
<evidence type="ECO:0000259" key="6">
    <source>
        <dbReference type="Pfam" id="PF00441"/>
    </source>
</evidence>
<dbReference type="InterPro" id="IPR009100">
    <property type="entry name" value="AcylCoA_DH/oxidase_NM_dom_sf"/>
</dbReference>
<dbReference type="PANTHER" id="PTHR43188:SF1">
    <property type="entry name" value="ACYL-COA DEHYDROGENASE"/>
    <property type="match status" value="1"/>
</dbReference>
<dbReference type="InterPro" id="IPR036250">
    <property type="entry name" value="AcylCo_DH-like_C"/>
</dbReference>
<dbReference type="InterPro" id="IPR037069">
    <property type="entry name" value="AcylCoA_DH/ox_N_sf"/>
</dbReference>
<dbReference type="RefSeq" id="WP_066789664.1">
    <property type="nucleotide sequence ID" value="NZ_LWQS01000071.1"/>
</dbReference>
<evidence type="ECO:0000256" key="2">
    <source>
        <dbReference type="ARBA" id="ARBA00009347"/>
    </source>
</evidence>
<feature type="domain" description="Acyl-CoA dehydrogenase/oxidase C-terminal" evidence="6">
    <location>
        <begin position="244"/>
        <end position="387"/>
    </location>
</feature>
<dbReference type="InterPro" id="IPR013786">
    <property type="entry name" value="AcylCoA_DH/ox_N"/>
</dbReference>
<dbReference type="PANTHER" id="PTHR43188">
    <property type="entry name" value="ACYL-COENZYME A OXIDASE"/>
    <property type="match status" value="1"/>
</dbReference>
<keyword evidence="3 5" id="KW-0285">Flavoprotein</keyword>
<dbReference type="Pfam" id="PF02770">
    <property type="entry name" value="Acyl-CoA_dh_M"/>
    <property type="match status" value="1"/>
</dbReference>
<dbReference type="InterPro" id="IPR009075">
    <property type="entry name" value="AcylCo_DH/oxidase_C"/>
</dbReference>
<dbReference type="GO" id="GO:0050660">
    <property type="term" value="F:flavin adenine dinucleotide binding"/>
    <property type="evidence" value="ECO:0007669"/>
    <property type="project" value="InterPro"/>
</dbReference>
<dbReference type="SUPFAM" id="SSF56645">
    <property type="entry name" value="Acyl-CoA dehydrogenase NM domain-like"/>
    <property type="match status" value="1"/>
</dbReference>
<dbReference type="OrthoDB" id="9778581at2"/>
<evidence type="ECO:0000259" key="8">
    <source>
        <dbReference type="Pfam" id="PF02771"/>
    </source>
</evidence>
<dbReference type="SUPFAM" id="SSF47203">
    <property type="entry name" value="Acyl-CoA dehydrogenase C-terminal domain-like"/>
    <property type="match status" value="1"/>
</dbReference>
<name>A0A178M7X1_9CHLR</name>
<dbReference type="GO" id="GO:0006635">
    <property type="term" value="P:fatty acid beta-oxidation"/>
    <property type="evidence" value="ECO:0007669"/>
    <property type="project" value="InterPro"/>
</dbReference>
<evidence type="ECO:0000256" key="3">
    <source>
        <dbReference type="ARBA" id="ARBA00022630"/>
    </source>
</evidence>
<organism evidence="9 10">
    <name type="scientific">Chloroflexus islandicus</name>
    <dbReference type="NCBI Taxonomy" id="1707952"/>
    <lineage>
        <taxon>Bacteria</taxon>
        <taxon>Bacillati</taxon>
        <taxon>Chloroflexota</taxon>
        <taxon>Chloroflexia</taxon>
        <taxon>Chloroflexales</taxon>
        <taxon>Chloroflexineae</taxon>
        <taxon>Chloroflexaceae</taxon>
        <taxon>Chloroflexus</taxon>
    </lineage>
</organism>
<keyword evidence="4 5" id="KW-0274">FAD</keyword>
<dbReference type="EMBL" id="LWQS01000071">
    <property type="protein sequence ID" value="OAN44148.1"/>
    <property type="molecule type" value="Genomic_DNA"/>
</dbReference>
<reference evidence="9 10" key="1">
    <citation type="submission" date="2016-04" db="EMBL/GenBank/DDBJ databases">
        <title>Chloroflexus islandicus sp. nov., a thermophilic filamentous anoxygenic phototrophic bacterium from geyser Strokkur (Iceland).</title>
        <authorList>
            <person name="Gaisin V.A."/>
            <person name="Kalashnikov A.M."/>
            <person name="Sukhacheva M.V."/>
            <person name="Grouzdev D.S."/>
            <person name="Ivanov T.M."/>
            <person name="Kuznetsov B."/>
            <person name="Gorlenko V.M."/>
        </authorList>
    </citation>
    <scope>NUCLEOTIDE SEQUENCE [LARGE SCALE GENOMIC DNA]</scope>
    <source>
        <strain evidence="10">isl-2</strain>
    </source>
</reference>
<evidence type="ECO:0000256" key="4">
    <source>
        <dbReference type="ARBA" id="ARBA00022827"/>
    </source>
</evidence>